<dbReference type="EMBL" id="LK023321">
    <property type="protein sequence ID" value="CDS06801.1"/>
    <property type="molecule type" value="Genomic_DNA"/>
</dbReference>
<dbReference type="AlphaFoldDB" id="A0A077WGP1"/>
<dbReference type="PANTHER" id="PTHR47249:SF1">
    <property type="entry name" value="VACUOLAR PROTEIN 8"/>
    <property type="match status" value="1"/>
</dbReference>
<dbReference type="InterPro" id="IPR045156">
    <property type="entry name" value="Vac8"/>
</dbReference>
<organism evidence="4">
    <name type="scientific">Lichtheimia ramosa</name>
    <dbReference type="NCBI Taxonomy" id="688394"/>
    <lineage>
        <taxon>Eukaryota</taxon>
        <taxon>Fungi</taxon>
        <taxon>Fungi incertae sedis</taxon>
        <taxon>Mucoromycota</taxon>
        <taxon>Mucoromycotina</taxon>
        <taxon>Mucoromycetes</taxon>
        <taxon>Mucorales</taxon>
        <taxon>Lichtheimiaceae</taxon>
        <taxon>Lichtheimia</taxon>
    </lineage>
</organism>
<evidence type="ECO:0000313" key="4">
    <source>
        <dbReference type="EMBL" id="CDS06801.1"/>
    </source>
</evidence>
<feature type="compositionally biased region" description="Basic residues" evidence="3">
    <location>
        <begin position="600"/>
        <end position="609"/>
    </location>
</feature>
<feature type="compositionally biased region" description="Low complexity" evidence="3">
    <location>
        <begin position="563"/>
        <end position="599"/>
    </location>
</feature>
<dbReference type="InterPro" id="IPR016024">
    <property type="entry name" value="ARM-type_fold"/>
</dbReference>
<reference evidence="4" key="1">
    <citation type="journal article" date="2014" name="Genome Announc.">
        <title>De novo whole-genome sequence and genome annotation of Lichtheimia ramosa.</title>
        <authorList>
            <person name="Linde J."/>
            <person name="Schwartze V."/>
            <person name="Binder U."/>
            <person name="Lass-Florl C."/>
            <person name="Voigt K."/>
            <person name="Horn F."/>
        </authorList>
    </citation>
    <scope>NUCLEOTIDE SEQUENCE</scope>
    <source>
        <strain evidence="4">JMRC FSU:6197</strain>
    </source>
</reference>
<gene>
    <name evidence="4" type="ORF">LRAMOSA09326</name>
</gene>
<evidence type="ECO:0000256" key="2">
    <source>
        <dbReference type="ARBA" id="ARBA00022737"/>
    </source>
</evidence>
<dbReference type="SUPFAM" id="SSF48371">
    <property type="entry name" value="ARM repeat"/>
    <property type="match status" value="1"/>
</dbReference>
<evidence type="ECO:0000256" key="3">
    <source>
        <dbReference type="SAM" id="MobiDB-lite"/>
    </source>
</evidence>
<keyword evidence="2" id="KW-0677">Repeat</keyword>
<feature type="region of interest" description="Disordered" evidence="3">
    <location>
        <begin position="551"/>
        <end position="627"/>
    </location>
</feature>
<evidence type="ECO:0000256" key="1">
    <source>
        <dbReference type="ARBA" id="ARBA00005462"/>
    </source>
</evidence>
<protein>
    <recommendedName>
        <fullName evidence="5">UNC-45/Cro1/She4 central domain-containing protein</fullName>
    </recommendedName>
</protein>
<feature type="region of interest" description="Disordered" evidence="3">
    <location>
        <begin position="234"/>
        <end position="266"/>
    </location>
</feature>
<accession>A0A077WGP1</accession>
<dbReference type="GO" id="GO:0043495">
    <property type="term" value="F:protein-membrane adaptor activity"/>
    <property type="evidence" value="ECO:0007669"/>
    <property type="project" value="InterPro"/>
</dbReference>
<dbReference type="InterPro" id="IPR011989">
    <property type="entry name" value="ARM-like"/>
</dbReference>
<proteinExistence type="inferred from homology"/>
<evidence type="ECO:0008006" key="5">
    <source>
        <dbReference type="Google" id="ProtNLM"/>
    </source>
</evidence>
<name>A0A077WGP1_9FUNG</name>
<comment type="similarity">
    <text evidence="1">Belongs to the beta-catenin family.</text>
</comment>
<dbReference type="PANTHER" id="PTHR47249">
    <property type="entry name" value="VACUOLAR PROTEIN 8"/>
    <property type="match status" value="1"/>
</dbReference>
<feature type="compositionally biased region" description="Low complexity" evidence="3">
    <location>
        <begin position="236"/>
        <end position="249"/>
    </location>
</feature>
<dbReference type="OrthoDB" id="660555at2759"/>
<feature type="compositionally biased region" description="Polar residues" evidence="3">
    <location>
        <begin position="616"/>
        <end position="627"/>
    </location>
</feature>
<dbReference type="Gene3D" id="1.25.10.10">
    <property type="entry name" value="Leucine-rich Repeat Variant"/>
    <property type="match status" value="1"/>
</dbReference>
<sequence length="627" mass="69045">MQYDVGTIVGTGNIRECSSKSVPLPQLGYGSRPVRVCNGCFEVAYLVTYAIDDDHGLSTQIHGARGLLELIERDNEKDIHNIIAYGGIDALIWLCRTSSSIQLHHLTTTILAILAEKESVRPVIITKWALPPLLHLVEHYIYYDTKDTKKHHSSSPSSVHSATGYQENEAQEHNMDEENTIIQQQEVVLEIVINCAHVLYQLARAGILSQTNIVDDGIFFTLLTLAAYEPTTAPTSIQQDSQSEASSSASHHHQQRQDQAAGEDEEISPALQLKERGQIIQSLAAKAISAISGQVTHQPAIIELVRGSDKFASLIQSTNDDVRKYFAKSIAYLSLRNDKYKPALLAGDVARALVSVIALLPQQDDTKQRKEDLSYYLSRSVDGKDDMKEYISMNPSAVSHICCALANFATNQESQSKLMSQPRLLKYICNVPSTFPEHAEVHRHVARCLANFALYEENNGLMLAYTTNMDLKDNAYDVLPTLLAMGQNDTVTADIQRHIVRAIDNLSAFVSDEREDKPNWDGIFSDAYTFILRVLVDSKDADTLKRARSIKEKASRAGITGEQQQQSSDSTSSTTNKPATAAATTTTTVTDGGNTSTTGKSKKSKKKKGKQDGHQNNHAASSKQGVE</sequence>
<dbReference type="GO" id="GO:0071562">
    <property type="term" value="P:nucleus-vacuole junction assembly"/>
    <property type="evidence" value="ECO:0007669"/>
    <property type="project" value="InterPro"/>
</dbReference>